<feature type="compositionally biased region" description="Low complexity" evidence="1">
    <location>
        <begin position="10"/>
        <end position="19"/>
    </location>
</feature>
<evidence type="ECO:0000256" key="1">
    <source>
        <dbReference type="SAM" id="MobiDB-lite"/>
    </source>
</evidence>
<dbReference type="EMBL" id="JAAAPK010000004">
    <property type="protein sequence ID" value="NBC41726.1"/>
    <property type="molecule type" value="Genomic_DNA"/>
</dbReference>
<dbReference type="Pfam" id="PF25312">
    <property type="entry name" value="Allergen_Asp_f_4"/>
    <property type="match status" value="1"/>
</dbReference>
<dbReference type="PANTHER" id="PTHR42039:SF1">
    <property type="entry name" value="PUTATIVE (AFU_ORTHOLOGUE AFUA_3G02940)-RELATED"/>
    <property type="match status" value="1"/>
</dbReference>
<dbReference type="Proteomes" id="UP000537825">
    <property type="component" value="Unassembled WGS sequence"/>
</dbReference>
<reference evidence="2 3" key="1">
    <citation type="submission" date="2020-01" db="EMBL/GenBank/DDBJ databases">
        <title>The draft genome sequence of Corallococcus exiguus DSM 14696.</title>
        <authorList>
            <person name="Zhang X."/>
            <person name="Zhu H."/>
        </authorList>
    </citation>
    <scope>NUCLEOTIDE SEQUENCE [LARGE SCALE GENOMIC DNA]</scope>
    <source>
        <strain evidence="2 3">DSM 14696</strain>
    </source>
</reference>
<proteinExistence type="predicted"/>
<feature type="compositionally biased region" description="Low complexity" evidence="1">
    <location>
        <begin position="97"/>
        <end position="129"/>
    </location>
</feature>
<dbReference type="InterPro" id="IPR038903">
    <property type="entry name" value="Allergen_Asp_f_4"/>
</dbReference>
<feature type="compositionally biased region" description="Low complexity" evidence="1">
    <location>
        <begin position="136"/>
        <end position="160"/>
    </location>
</feature>
<protein>
    <submittedName>
        <fullName evidence="2">Uncharacterized protein</fullName>
    </submittedName>
</protein>
<dbReference type="PANTHER" id="PTHR42039">
    <property type="entry name" value="PUTATIVE (AFU_ORTHOLOGUE AFUA_3G02940)-RELATED"/>
    <property type="match status" value="1"/>
</dbReference>
<name>A0A7X4YAP2_9BACT</name>
<keyword evidence="3" id="KW-1185">Reference proteome</keyword>
<accession>A0A7X4YAP2</accession>
<sequence length="364" mass="36839">MSISSLNRASSFQPSSSISQLKPAAAPTQGVVGSQAQQPRNDLRRMFMADSFEAGPSKLGGASGDFQKQLSEIVAQLTQLVKLLQTQSPAGLGQGAEGAASAVGGVGGAAPAQQAAPASSASTFEAPASAAPPAPSAAAPSAPSAQSAAPASSAAAPAHPTYNSDAGPGFGPPSAGSTEPAPANAPWLAKNNVGSPYNSNMQLIDESQKGQFKYTNTFTNKTREPQTITLWNKTGENGNPNDGQNFDKSTPKTFTLQPGQSQVVAFDSNTSVAWAASKDGTAKPGANSGQTWGEATFANSGTGWSGFDTSQIAPAGHNGKMSISNEATGKTVTEANAWQTEKDDPALHDVGVPAGPLNLRTEIG</sequence>
<dbReference type="GO" id="GO:0005576">
    <property type="term" value="C:extracellular region"/>
    <property type="evidence" value="ECO:0007669"/>
    <property type="project" value="InterPro"/>
</dbReference>
<feature type="compositionally biased region" description="Polar residues" evidence="1">
    <location>
        <begin position="31"/>
        <end position="40"/>
    </location>
</feature>
<feature type="region of interest" description="Disordered" evidence="1">
    <location>
        <begin position="1"/>
        <end position="63"/>
    </location>
</feature>
<comment type="caution">
    <text evidence="2">The sequence shown here is derived from an EMBL/GenBank/DDBJ whole genome shotgun (WGS) entry which is preliminary data.</text>
</comment>
<dbReference type="AlphaFoldDB" id="A0A7X4YAP2"/>
<evidence type="ECO:0000313" key="3">
    <source>
        <dbReference type="Proteomes" id="UP000537825"/>
    </source>
</evidence>
<evidence type="ECO:0000313" key="2">
    <source>
        <dbReference type="EMBL" id="NBC41726.1"/>
    </source>
</evidence>
<dbReference type="RefSeq" id="WP_139914876.1">
    <property type="nucleotide sequence ID" value="NZ_CBCSLE010000008.1"/>
</dbReference>
<feature type="region of interest" description="Disordered" evidence="1">
    <location>
        <begin position="342"/>
        <end position="364"/>
    </location>
</feature>
<gene>
    <name evidence="2" type="ORF">GTZ93_18140</name>
</gene>
<organism evidence="2 3">
    <name type="scientific">Corallococcus exiguus</name>
    <dbReference type="NCBI Taxonomy" id="83462"/>
    <lineage>
        <taxon>Bacteria</taxon>
        <taxon>Pseudomonadati</taxon>
        <taxon>Myxococcota</taxon>
        <taxon>Myxococcia</taxon>
        <taxon>Myxococcales</taxon>
        <taxon>Cystobacterineae</taxon>
        <taxon>Myxococcaceae</taxon>
        <taxon>Corallococcus</taxon>
    </lineage>
</organism>
<feature type="region of interest" description="Disordered" evidence="1">
    <location>
        <begin position="90"/>
        <end position="190"/>
    </location>
</feature>
<dbReference type="GO" id="GO:0019863">
    <property type="term" value="F:IgE binding"/>
    <property type="evidence" value="ECO:0007669"/>
    <property type="project" value="InterPro"/>
</dbReference>